<dbReference type="InterPro" id="IPR012317">
    <property type="entry name" value="Poly(ADP-ribose)pol_cat_dom"/>
</dbReference>
<dbReference type="Pfam" id="PF00644">
    <property type="entry name" value="PARP"/>
    <property type="match status" value="1"/>
</dbReference>
<keyword evidence="4 7" id="KW-0520">NAD</keyword>
<dbReference type="OMA" id="QDINDRN"/>
<proteinExistence type="inferred from homology"/>
<evidence type="ECO:0000256" key="4">
    <source>
        <dbReference type="ARBA" id="ARBA00023027"/>
    </source>
</evidence>
<comment type="similarity">
    <text evidence="6">Belongs to the ARTD/PARP family.</text>
</comment>
<dbReference type="Proteomes" id="UP000265020">
    <property type="component" value="Unassembled WGS sequence"/>
</dbReference>
<keyword evidence="10" id="KW-1185">Reference proteome</keyword>
<sequence length="233" mass="26513">MKKILEMYLGISMTQSTEHQTGILPYSEPGCVASTLALELPAHWEPMKGEDFKKVELQPDSPEYQEVAVGFCKANNYNIHKIERIQNLYLWHAFTICRYRILSKNGEEELGEKFLYHGTSVASCNSIERDRFDRSYAGKHATLYGKGVYFAVDANYSANTYSLPDTSGLKRLYVARVLTGRYTVGNPSMKTLPRRGTEATDCFDSLVNNLENPSIFVIFHDDQAYPEYLITFS</sequence>
<feature type="domain" description="PARP catalytic" evidence="8">
    <location>
        <begin position="40"/>
        <end position="233"/>
    </location>
</feature>
<evidence type="ECO:0000256" key="7">
    <source>
        <dbReference type="RuleBase" id="RU362114"/>
    </source>
</evidence>
<evidence type="ECO:0000256" key="3">
    <source>
        <dbReference type="ARBA" id="ARBA00022679"/>
    </source>
</evidence>
<dbReference type="GO" id="GO:1990404">
    <property type="term" value="F:NAD+-protein mono-ADP-ribosyltransferase activity"/>
    <property type="evidence" value="ECO:0007669"/>
    <property type="project" value="TreeGrafter"/>
</dbReference>
<dbReference type="Ensembl" id="ENSCVAT00000031256.1">
    <property type="protein sequence ID" value="ENSCVAP00000014806.1"/>
    <property type="gene ID" value="ENSCVAG00000017520.1"/>
</dbReference>
<reference evidence="9" key="2">
    <citation type="submission" date="2025-09" db="UniProtKB">
        <authorList>
            <consortium name="Ensembl"/>
        </authorList>
    </citation>
    <scope>IDENTIFICATION</scope>
</reference>
<dbReference type="GO" id="GO:0005737">
    <property type="term" value="C:cytoplasm"/>
    <property type="evidence" value="ECO:0007669"/>
    <property type="project" value="TreeGrafter"/>
</dbReference>
<keyword evidence="5" id="KW-0539">Nucleus</keyword>
<accession>A0A3Q2D7W2</accession>
<dbReference type="FunFam" id="3.90.228.10:FF:000008">
    <property type="entry name" value="Poly [ADP-ribose] polymerase"/>
    <property type="match status" value="1"/>
</dbReference>
<dbReference type="GO" id="GO:0003714">
    <property type="term" value="F:transcription corepressor activity"/>
    <property type="evidence" value="ECO:0007669"/>
    <property type="project" value="TreeGrafter"/>
</dbReference>
<keyword evidence="3 7" id="KW-0808">Transferase</keyword>
<evidence type="ECO:0000313" key="10">
    <source>
        <dbReference type="Proteomes" id="UP000265020"/>
    </source>
</evidence>
<dbReference type="GO" id="GO:0005634">
    <property type="term" value="C:nucleus"/>
    <property type="evidence" value="ECO:0007669"/>
    <property type="project" value="UniProtKB-SubCell"/>
</dbReference>
<dbReference type="PANTHER" id="PTHR14453:SF107">
    <property type="entry name" value="POLY [ADP-RIBOSE] POLYMERASE"/>
    <property type="match status" value="1"/>
</dbReference>
<dbReference type="GO" id="GO:0003950">
    <property type="term" value="F:NAD+ poly-ADP-ribosyltransferase activity"/>
    <property type="evidence" value="ECO:0007669"/>
    <property type="project" value="UniProtKB-UniRule"/>
</dbReference>
<dbReference type="AlphaFoldDB" id="A0A3Q2D7W2"/>
<dbReference type="EC" id="2.4.2.-" evidence="7"/>
<dbReference type="SUPFAM" id="SSF56399">
    <property type="entry name" value="ADP-ribosylation"/>
    <property type="match status" value="1"/>
</dbReference>
<dbReference type="GeneTree" id="ENSGT00940000154311"/>
<evidence type="ECO:0000259" key="8">
    <source>
        <dbReference type="PROSITE" id="PS51059"/>
    </source>
</evidence>
<evidence type="ECO:0000256" key="2">
    <source>
        <dbReference type="ARBA" id="ARBA00022676"/>
    </source>
</evidence>
<keyword evidence="2 7" id="KW-0328">Glycosyltransferase</keyword>
<dbReference type="GO" id="GO:0070212">
    <property type="term" value="P:protein poly-ADP-ribosylation"/>
    <property type="evidence" value="ECO:0007669"/>
    <property type="project" value="TreeGrafter"/>
</dbReference>
<name>A0A3Q2D7W2_CYPVA</name>
<dbReference type="GO" id="GO:0010629">
    <property type="term" value="P:negative regulation of gene expression"/>
    <property type="evidence" value="ECO:0007669"/>
    <property type="project" value="TreeGrafter"/>
</dbReference>
<evidence type="ECO:0000256" key="6">
    <source>
        <dbReference type="ARBA" id="ARBA00024347"/>
    </source>
</evidence>
<evidence type="ECO:0000256" key="5">
    <source>
        <dbReference type="ARBA" id="ARBA00023242"/>
    </source>
</evidence>
<dbReference type="PROSITE" id="PS51059">
    <property type="entry name" value="PARP_CATALYTIC"/>
    <property type="match status" value="1"/>
</dbReference>
<comment type="subcellular location">
    <subcellularLocation>
        <location evidence="1">Nucleus</location>
    </subcellularLocation>
</comment>
<dbReference type="PANTHER" id="PTHR14453">
    <property type="entry name" value="PARP/ZINC FINGER CCCH TYPE DOMAIN CONTAINING PROTEIN"/>
    <property type="match status" value="1"/>
</dbReference>
<dbReference type="Gene3D" id="3.90.228.10">
    <property type="match status" value="1"/>
</dbReference>
<evidence type="ECO:0000313" key="9">
    <source>
        <dbReference type="Ensembl" id="ENSCVAP00000014806.1"/>
    </source>
</evidence>
<organism evidence="9 10">
    <name type="scientific">Cyprinodon variegatus</name>
    <name type="common">Sheepshead minnow</name>
    <dbReference type="NCBI Taxonomy" id="28743"/>
    <lineage>
        <taxon>Eukaryota</taxon>
        <taxon>Metazoa</taxon>
        <taxon>Chordata</taxon>
        <taxon>Craniata</taxon>
        <taxon>Vertebrata</taxon>
        <taxon>Euteleostomi</taxon>
        <taxon>Actinopterygii</taxon>
        <taxon>Neopterygii</taxon>
        <taxon>Teleostei</taxon>
        <taxon>Neoteleostei</taxon>
        <taxon>Acanthomorphata</taxon>
        <taxon>Ovalentaria</taxon>
        <taxon>Atherinomorphae</taxon>
        <taxon>Cyprinodontiformes</taxon>
        <taxon>Cyprinodontidae</taxon>
        <taxon>Cyprinodon</taxon>
    </lineage>
</organism>
<dbReference type="CDD" id="cd01439">
    <property type="entry name" value="TCCD_inducible_PARP_like"/>
    <property type="match status" value="1"/>
</dbReference>
<dbReference type="STRING" id="28743.ENSCVAP00000014806"/>
<evidence type="ECO:0000256" key="1">
    <source>
        <dbReference type="ARBA" id="ARBA00004123"/>
    </source>
</evidence>
<protein>
    <recommendedName>
        <fullName evidence="7">Poly [ADP-ribose] polymerase</fullName>
        <shortName evidence="7">PARP</shortName>
        <ecNumber evidence="7">2.4.2.-</ecNumber>
    </recommendedName>
</protein>
<reference evidence="9" key="1">
    <citation type="submission" date="2025-08" db="UniProtKB">
        <authorList>
            <consortium name="Ensembl"/>
        </authorList>
    </citation>
    <scope>IDENTIFICATION</scope>
</reference>
<dbReference type="InterPro" id="IPR052056">
    <property type="entry name" value="Mono-ARTD/PARP"/>
</dbReference>